<reference evidence="1 2" key="1">
    <citation type="submission" date="2019-03" db="EMBL/GenBank/DDBJ databases">
        <title>Single cell metagenomics reveals metabolic interactions within the superorganism composed of flagellate Streblomastix strix and complex community of Bacteroidetes bacteria on its surface.</title>
        <authorList>
            <person name="Treitli S.C."/>
            <person name="Kolisko M."/>
            <person name="Husnik F."/>
            <person name="Keeling P."/>
            <person name="Hampl V."/>
        </authorList>
    </citation>
    <scope>NUCLEOTIDE SEQUENCE [LARGE SCALE GENOMIC DNA]</scope>
    <source>
        <strain evidence="1">ST1C</strain>
    </source>
</reference>
<dbReference type="AlphaFoldDB" id="A0A5J4UF51"/>
<proteinExistence type="predicted"/>
<dbReference type="Proteomes" id="UP000324800">
    <property type="component" value="Unassembled WGS sequence"/>
</dbReference>
<name>A0A5J4UF51_9EUKA</name>
<protein>
    <submittedName>
        <fullName evidence="1">Uncharacterized protein</fullName>
    </submittedName>
</protein>
<evidence type="ECO:0000313" key="1">
    <source>
        <dbReference type="EMBL" id="KAA6369047.1"/>
    </source>
</evidence>
<gene>
    <name evidence="1" type="ORF">EZS28_035425</name>
</gene>
<organism evidence="1 2">
    <name type="scientific">Streblomastix strix</name>
    <dbReference type="NCBI Taxonomy" id="222440"/>
    <lineage>
        <taxon>Eukaryota</taxon>
        <taxon>Metamonada</taxon>
        <taxon>Preaxostyla</taxon>
        <taxon>Oxymonadida</taxon>
        <taxon>Streblomastigidae</taxon>
        <taxon>Streblomastix</taxon>
    </lineage>
</organism>
<comment type="caution">
    <text evidence="1">The sequence shown here is derived from an EMBL/GenBank/DDBJ whole genome shotgun (WGS) entry which is preliminary data.</text>
</comment>
<sequence length="269" mass="31694">MNLFNWKHYYYLLRSIIFKYIRSEFQANSRKEANRSRSQVFLCLIHFTSQLGQIRFIQLIINSSRFHILGESSLILNPGKEKMKRKGMQPPGKIAAFLNDKQSNKEENYQQNFRQYEYDQCDQTNDNRWIEIQHSEEIYVDNGRTNKTKPLLVKHHASILNSMFSLIFGTVYVSATAQRLTTLAISNHQINNPRYGSTWDINQLFEYWRERPESNLLSDEELQVKQALQLISLCLVRMEEIANIDISVLFIDDEEHTAAVYISPKQSQM</sequence>
<dbReference type="EMBL" id="SNRW01016751">
    <property type="protein sequence ID" value="KAA6369047.1"/>
    <property type="molecule type" value="Genomic_DNA"/>
</dbReference>
<evidence type="ECO:0000313" key="2">
    <source>
        <dbReference type="Proteomes" id="UP000324800"/>
    </source>
</evidence>
<accession>A0A5J4UF51</accession>